<keyword evidence="7" id="KW-0975">Bacterial flagellum</keyword>
<protein>
    <submittedName>
        <fullName evidence="10">Flagellar L-ring protein</fullName>
    </submittedName>
</protein>
<name>A0A388T976_TERA1</name>
<dbReference type="Pfam" id="PF02107">
    <property type="entry name" value="FlgH"/>
    <property type="match status" value="1"/>
</dbReference>
<evidence type="ECO:0000256" key="4">
    <source>
        <dbReference type="ARBA" id="ARBA00006929"/>
    </source>
</evidence>
<evidence type="ECO:0000256" key="9">
    <source>
        <dbReference type="SAM" id="MobiDB-lite"/>
    </source>
</evidence>
<proteinExistence type="inferred from homology"/>
<organism evidence="10 11">
    <name type="scientific">Termititenax aidoneus</name>
    <dbReference type="NCBI Taxonomy" id="2218524"/>
    <lineage>
        <taxon>Bacteria</taxon>
        <taxon>Bacillati</taxon>
        <taxon>Candidatus Margulisiibacteriota</taxon>
        <taxon>Candidatus Termititenacia</taxon>
        <taxon>Candidatus Termititenacales</taxon>
        <taxon>Candidatus Termititenacaceae</taxon>
        <taxon>Candidatus Termititenax</taxon>
    </lineage>
</organism>
<dbReference type="GO" id="GO:0009427">
    <property type="term" value="C:bacterial-type flagellum basal body, distal rod, L ring"/>
    <property type="evidence" value="ECO:0007669"/>
    <property type="project" value="InterPro"/>
</dbReference>
<dbReference type="PANTHER" id="PTHR34933">
    <property type="entry name" value="FLAGELLAR L-RING PROTEIN"/>
    <property type="match status" value="1"/>
</dbReference>
<evidence type="ECO:0000313" key="10">
    <source>
        <dbReference type="EMBL" id="GBR73169.1"/>
    </source>
</evidence>
<evidence type="ECO:0000256" key="7">
    <source>
        <dbReference type="ARBA" id="ARBA00023143"/>
    </source>
</evidence>
<dbReference type="EMBL" id="BGZN01000007">
    <property type="protein sequence ID" value="GBR73169.1"/>
    <property type="molecule type" value="Genomic_DNA"/>
</dbReference>
<feature type="region of interest" description="Disordered" evidence="9">
    <location>
        <begin position="57"/>
        <end position="92"/>
    </location>
</feature>
<keyword evidence="6" id="KW-0472">Membrane</keyword>
<comment type="similarity">
    <text evidence="4">Belongs to the FlgH family.</text>
</comment>
<keyword evidence="10" id="KW-0969">Cilium</keyword>
<dbReference type="GO" id="GO:0071973">
    <property type="term" value="P:bacterial-type flagellum-dependent cell motility"/>
    <property type="evidence" value="ECO:0007669"/>
    <property type="project" value="InterPro"/>
</dbReference>
<evidence type="ECO:0000256" key="6">
    <source>
        <dbReference type="ARBA" id="ARBA00023136"/>
    </source>
</evidence>
<comment type="subcellular location">
    <subcellularLocation>
        <location evidence="2">Bacterial flagellum basal body</location>
    </subcellularLocation>
    <subcellularLocation>
        <location evidence="3">Cell outer membrane</location>
    </subcellularLocation>
</comment>
<dbReference type="Proteomes" id="UP000269352">
    <property type="component" value="Unassembled WGS sequence"/>
</dbReference>
<keyword evidence="11" id="KW-1185">Reference proteome</keyword>
<dbReference type="InterPro" id="IPR000527">
    <property type="entry name" value="Flag_Lring"/>
</dbReference>
<evidence type="ECO:0000256" key="2">
    <source>
        <dbReference type="ARBA" id="ARBA00004117"/>
    </source>
</evidence>
<keyword evidence="10" id="KW-0282">Flagellum</keyword>
<comment type="function">
    <text evidence="1">Assembles around the rod to form the L-ring and probably protects the motor/basal body from shearing forces during rotation.</text>
</comment>
<keyword evidence="5" id="KW-0732">Signal</keyword>
<dbReference type="GO" id="GO:0009279">
    <property type="term" value="C:cell outer membrane"/>
    <property type="evidence" value="ECO:0007669"/>
    <property type="project" value="UniProtKB-SubCell"/>
</dbReference>
<dbReference type="PANTHER" id="PTHR34933:SF1">
    <property type="entry name" value="FLAGELLAR L-RING PROTEIN"/>
    <property type="match status" value="1"/>
</dbReference>
<gene>
    <name evidence="10" type="primary">flgH</name>
    <name evidence="10" type="ORF">NO1_0598</name>
</gene>
<comment type="caution">
    <text evidence="10">The sequence shown here is derived from an EMBL/GenBank/DDBJ whole genome shotgun (WGS) entry which is preliminary data.</text>
</comment>
<evidence type="ECO:0000256" key="3">
    <source>
        <dbReference type="ARBA" id="ARBA00004442"/>
    </source>
</evidence>
<dbReference type="AlphaFoldDB" id="A0A388T976"/>
<evidence type="ECO:0000256" key="5">
    <source>
        <dbReference type="ARBA" id="ARBA00022729"/>
    </source>
</evidence>
<dbReference type="GO" id="GO:0003774">
    <property type="term" value="F:cytoskeletal motor activity"/>
    <property type="evidence" value="ECO:0007669"/>
    <property type="project" value="InterPro"/>
</dbReference>
<accession>A0A388T976</accession>
<evidence type="ECO:0000256" key="1">
    <source>
        <dbReference type="ARBA" id="ARBA00002591"/>
    </source>
</evidence>
<dbReference type="PRINTS" id="PR01008">
    <property type="entry name" value="FLGLRINGFLGH"/>
</dbReference>
<keyword evidence="8" id="KW-0998">Cell outer membrane</keyword>
<sequence>MRKYFGVYLGIILLAGFSSATSLWTMDSKSPLAKASKFAVGDTITIVIEESLSAAQSGTTRAQKGSNTTFSLSNSLQDNQTPASGLASKSSGDTRLNTLFNGASNYTGTGSTQRTTSLKTTITATVVDVQPNGNLFVLGQRSIRVNEEVETVEVSGIVNAAKLSDDNSINSTQIANAKITIRGAGAVSTTQQPGILSSMFNWLF</sequence>
<evidence type="ECO:0000313" key="11">
    <source>
        <dbReference type="Proteomes" id="UP000269352"/>
    </source>
</evidence>
<reference evidence="10 11" key="1">
    <citation type="journal article" date="2019" name="ISME J.">
        <title>Genome analyses of uncultured TG2/ZB3 bacteria in 'Margulisbacteria' specifically attached to ectosymbiotic spirochetes of protists in the termite gut.</title>
        <authorList>
            <person name="Utami Y.D."/>
            <person name="Kuwahara H."/>
            <person name="Igai K."/>
            <person name="Murakami T."/>
            <person name="Sugaya K."/>
            <person name="Morikawa T."/>
            <person name="Nagura Y."/>
            <person name="Yuki M."/>
            <person name="Deevong P."/>
            <person name="Inoue T."/>
            <person name="Kihara K."/>
            <person name="Lo N."/>
            <person name="Yamada A."/>
            <person name="Ohkuma M."/>
            <person name="Hongoh Y."/>
        </authorList>
    </citation>
    <scope>NUCLEOTIDE SEQUENCE [LARGE SCALE GENOMIC DNA]</scope>
    <source>
        <strain evidence="10">NkOx7-01</strain>
    </source>
</reference>
<evidence type="ECO:0000256" key="8">
    <source>
        <dbReference type="ARBA" id="ARBA00023237"/>
    </source>
</evidence>
<keyword evidence="10" id="KW-0966">Cell projection</keyword>